<dbReference type="AlphaFoldDB" id="D1FPL5"/>
<reference evidence="7" key="2">
    <citation type="journal article" date="2010" name="J. Proteome Res.">
        <title>Insight into the Sialome of the Bed Bug, Cimex lectularius.</title>
        <authorList>
            <person name="Francischetti I.M."/>
            <person name="Calvo E."/>
            <person name="Andersen J.F."/>
            <person name="Pham V.M."/>
            <person name="Favreau A.J."/>
            <person name="Barbian K.D."/>
            <person name="Romero A."/>
            <person name="Valenzuela J.G."/>
            <person name="Ribeiro J.M."/>
        </authorList>
    </citation>
    <scope>NUCLEOTIDE SEQUENCE</scope>
    <source>
        <tissue evidence="7">Salivary glands</tissue>
    </source>
</reference>
<evidence type="ECO:0000313" key="7">
    <source>
        <dbReference type="EMBL" id="ACY69938.1"/>
    </source>
</evidence>
<name>D1FPL5_CIMLE</name>
<dbReference type="KEGG" id="clec:106668221"/>
<proteinExistence type="evidence at transcript level"/>
<dbReference type="FunCoup" id="D1FPL5">
    <property type="interactions" value="1257"/>
</dbReference>
<evidence type="ECO:0000313" key="8">
    <source>
        <dbReference type="EnsemblMetazoa" id="XP_014252238.1"/>
    </source>
</evidence>
<dbReference type="SUPFAM" id="SSF110916">
    <property type="entry name" value="Peptidyl-tRNA hydrolase domain-like"/>
    <property type="match status" value="1"/>
</dbReference>
<dbReference type="Proteomes" id="UP000494040">
    <property type="component" value="Unassembled WGS sequence"/>
</dbReference>
<evidence type="ECO:0000256" key="2">
    <source>
        <dbReference type="ARBA" id="ARBA00038225"/>
    </source>
</evidence>
<feature type="region of interest" description="Disordered" evidence="5">
    <location>
        <begin position="166"/>
        <end position="189"/>
    </location>
</feature>
<dbReference type="VEuPathDB" id="VectorBase:LOC106668221"/>
<feature type="domain" description="Prokaryotic-type class I peptide chain release factors" evidence="6">
    <location>
        <begin position="67"/>
        <end position="83"/>
    </location>
</feature>
<evidence type="ECO:0000256" key="5">
    <source>
        <dbReference type="SAM" id="MobiDB-lite"/>
    </source>
</evidence>
<dbReference type="GO" id="GO:0004045">
    <property type="term" value="F:peptidyl-tRNA hydrolase activity"/>
    <property type="evidence" value="ECO:0007669"/>
    <property type="project" value="UniProtKB-EC"/>
</dbReference>
<dbReference type="PANTHER" id="PTHR11075:SF54">
    <property type="entry name" value="LARGE RIBOSOMAL SUBUNIT PROTEIN ML62"/>
    <property type="match status" value="1"/>
</dbReference>
<feature type="compositionally biased region" description="Basic residues" evidence="5">
    <location>
        <begin position="173"/>
        <end position="183"/>
    </location>
</feature>
<dbReference type="GO" id="GO:0005762">
    <property type="term" value="C:mitochondrial large ribosomal subunit"/>
    <property type="evidence" value="ECO:0007669"/>
    <property type="project" value="TreeGrafter"/>
</dbReference>
<dbReference type="EnsemblMetazoa" id="XM_014396752.2">
    <property type="protein sequence ID" value="XP_014252238.1"/>
    <property type="gene ID" value="LOC106668221"/>
</dbReference>
<evidence type="ECO:0000256" key="1">
    <source>
        <dbReference type="ARBA" id="ARBA00013260"/>
    </source>
</evidence>
<sequence length="189" mass="21631">MAAYRLRPLLTALPNTRNLSLYKSNISLSNLYPKSSLNFTTPVSIPDNGSAFSGFIPVDKVDITYSRSSGPGGQHVNTVNTKVDVRFHVESAEWLSDDVKKRILENLKNKINKDGYLVVRSDKTRSQIYNQADAMMILRRLIHSALVTKPAITQETLEVLRKRKEKANQERLMKKRMHSLKKKDRQDNF</sequence>
<keyword evidence="7" id="KW-0378">Hydrolase</keyword>
<dbReference type="PROSITE" id="PS00745">
    <property type="entry name" value="RF_PROK_I"/>
    <property type="match status" value="1"/>
</dbReference>
<dbReference type="Gene3D" id="3.30.160.20">
    <property type="match status" value="1"/>
</dbReference>
<dbReference type="InterPro" id="IPR000352">
    <property type="entry name" value="Pep_chain_release_fac_I"/>
</dbReference>
<evidence type="ECO:0000259" key="6">
    <source>
        <dbReference type="PROSITE" id="PS00745"/>
    </source>
</evidence>
<evidence type="ECO:0000256" key="4">
    <source>
        <dbReference type="ARBA" id="ARBA00041531"/>
    </source>
</evidence>
<dbReference type="GO" id="GO:0016150">
    <property type="term" value="F:translation release factor activity, codon nonspecific"/>
    <property type="evidence" value="ECO:0007669"/>
    <property type="project" value="TreeGrafter"/>
</dbReference>
<dbReference type="EC" id="3.1.1.29" evidence="1"/>
<reference evidence="7" key="1">
    <citation type="submission" date="2009-10" db="EMBL/GenBank/DDBJ databases">
        <authorList>
            <person name="Endo R."/>
            <person name="Yoshimatsu K."/>
            <person name="Vu L.D."/>
        </authorList>
    </citation>
    <scope>NUCLEOTIDE SEQUENCE</scope>
    <source>
        <tissue evidence="7">Salivary glands</tissue>
    </source>
</reference>
<dbReference type="Pfam" id="PF00472">
    <property type="entry name" value="RF-1"/>
    <property type="match status" value="1"/>
</dbReference>
<dbReference type="PANTHER" id="PTHR11075">
    <property type="entry name" value="PEPTIDE CHAIN RELEASE FACTOR"/>
    <property type="match status" value="1"/>
</dbReference>
<dbReference type="EMBL" id="EZ419765">
    <property type="protein sequence ID" value="ACY69938.1"/>
    <property type="molecule type" value="mRNA"/>
</dbReference>
<evidence type="ECO:0000313" key="9">
    <source>
        <dbReference type="Proteomes" id="UP000494040"/>
    </source>
</evidence>
<gene>
    <name evidence="8" type="primary">106668221</name>
</gene>
<evidence type="ECO:0000256" key="3">
    <source>
        <dbReference type="ARBA" id="ARBA00039441"/>
    </source>
</evidence>
<dbReference type="OrthoDB" id="270639at2759"/>
<comment type="similarity">
    <text evidence="2">Belongs to the prokaryotic/mitochondrial release factor family. Mitochondrion-specific ribosomal protein mL62 subfamily.</text>
</comment>
<reference evidence="8" key="3">
    <citation type="submission" date="2022-01" db="UniProtKB">
        <authorList>
            <consortium name="EnsemblMetazoa"/>
        </authorList>
    </citation>
    <scope>IDENTIFICATION</scope>
</reference>
<dbReference type="OMA" id="GGQNVNC"/>
<dbReference type="FunFam" id="3.30.160.20:FF:000046">
    <property type="entry name" value="Peptidyl-tRNA hydrolase ICT1"/>
    <property type="match status" value="1"/>
</dbReference>
<dbReference type="InParanoid" id="D1FPL5"/>
<accession>D1FPL5</accession>
<dbReference type="InterPro" id="IPR052104">
    <property type="entry name" value="Mito_Release_Factor_mL62"/>
</dbReference>
<keyword evidence="9" id="KW-1185">Reference proteome</keyword>
<dbReference type="GO" id="GO:0070126">
    <property type="term" value="P:mitochondrial translational termination"/>
    <property type="evidence" value="ECO:0007669"/>
    <property type="project" value="TreeGrafter"/>
</dbReference>
<organism evidence="7">
    <name type="scientific">Cimex lectularius</name>
    <name type="common">Bed bug</name>
    <name type="synonym">Acanthia lectularia</name>
    <dbReference type="NCBI Taxonomy" id="79782"/>
    <lineage>
        <taxon>Eukaryota</taxon>
        <taxon>Metazoa</taxon>
        <taxon>Ecdysozoa</taxon>
        <taxon>Arthropoda</taxon>
        <taxon>Hexapoda</taxon>
        <taxon>Insecta</taxon>
        <taxon>Pterygota</taxon>
        <taxon>Neoptera</taxon>
        <taxon>Paraneoptera</taxon>
        <taxon>Hemiptera</taxon>
        <taxon>Heteroptera</taxon>
        <taxon>Panheteroptera</taxon>
        <taxon>Cimicomorpha</taxon>
        <taxon>Cimicidae</taxon>
        <taxon>Cimex</taxon>
    </lineage>
</organism>
<protein>
    <recommendedName>
        <fullName evidence="3">Large ribosomal subunit protein mL62</fullName>
        <ecNumber evidence="1">3.1.1.29</ecNumber>
    </recommendedName>
    <alternativeName>
        <fullName evidence="4">Peptidyl-tRNA hydrolase ICT1, mitochondrial</fullName>
    </alternativeName>
</protein>